<proteinExistence type="predicted"/>
<feature type="region of interest" description="Disordered" evidence="1">
    <location>
        <begin position="1"/>
        <end position="23"/>
    </location>
</feature>
<accession>A0A0G0LGH3</accession>
<dbReference type="STRING" id="1618332.UT15_C0002G0061"/>
<dbReference type="Proteomes" id="UP000033862">
    <property type="component" value="Unassembled WGS sequence"/>
</dbReference>
<evidence type="ECO:0000313" key="2">
    <source>
        <dbReference type="EMBL" id="KKQ90988.1"/>
    </source>
</evidence>
<gene>
    <name evidence="2" type="ORF">UT15_C0002G0061</name>
</gene>
<organism evidence="2 3">
    <name type="scientific">Berkelbacteria bacterium GW2011_GWA1_39_10</name>
    <dbReference type="NCBI Taxonomy" id="1618332"/>
    <lineage>
        <taxon>Bacteria</taxon>
        <taxon>Candidatus Berkelbacteria</taxon>
    </lineage>
</organism>
<evidence type="ECO:0000313" key="3">
    <source>
        <dbReference type="Proteomes" id="UP000033862"/>
    </source>
</evidence>
<dbReference type="AlphaFoldDB" id="A0A0G0LGH3"/>
<dbReference type="EMBL" id="LBVS01000002">
    <property type="protein sequence ID" value="KKQ90988.1"/>
    <property type="molecule type" value="Genomic_DNA"/>
</dbReference>
<evidence type="ECO:0000256" key="1">
    <source>
        <dbReference type="SAM" id="MobiDB-lite"/>
    </source>
</evidence>
<comment type="caution">
    <text evidence="2">The sequence shown here is derived from an EMBL/GenBank/DDBJ whole genome shotgun (WGS) entry which is preliminary data.</text>
</comment>
<reference evidence="2 3" key="1">
    <citation type="journal article" date="2015" name="Nature">
        <title>rRNA introns, odd ribosomes, and small enigmatic genomes across a large radiation of phyla.</title>
        <authorList>
            <person name="Brown C.T."/>
            <person name="Hug L.A."/>
            <person name="Thomas B.C."/>
            <person name="Sharon I."/>
            <person name="Castelle C.J."/>
            <person name="Singh A."/>
            <person name="Wilkins M.J."/>
            <person name="Williams K.H."/>
            <person name="Banfield J.F."/>
        </authorList>
    </citation>
    <scope>NUCLEOTIDE SEQUENCE [LARGE SCALE GENOMIC DNA]</scope>
</reference>
<feature type="compositionally biased region" description="Low complexity" evidence="1">
    <location>
        <begin position="9"/>
        <end position="19"/>
    </location>
</feature>
<sequence>MSIFGIGREPIPTEIPPETSENKEQKVGFAQMKVTQESLAQSHPVPEGVYIPHVSLYACSPFLFDGFRANQPPHTINVIVSPQTAESFKTSEVAELSVKRMAGDEAALIEVGADVAQPQEEEVIDDQNLQ</sequence>
<protein>
    <submittedName>
        <fullName evidence="2">Uncharacterized protein</fullName>
    </submittedName>
</protein>
<name>A0A0G0LGH3_9BACT</name>